<organism evidence="1 2">
    <name type="scientific">Fusobacterium ulcerans</name>
    <dbReference type="NCBI Taxonomy" id="861"/>
    <lineage>
        <taxon>Bacteria</taxon>
        <taxon>Fusobacteriati</taxon>
        <taxon>Fusobacteriota</taxon>
        <taxon>Fusobacteriia</taxon>
        <taxon>Fusobacteriales</taxon>
        <taxon>Fusobacteriaceae</taxon>
        <taxon>Fusobacterium</taxon>
    </lineage>
</organism>
<protein>
    <submittedName>
        <fullName evidence="1">Uncharacterized protein</fullName>
    </submittedName>
</protein>
<proteinExistence type="predicted"/>
<accession>A0AAX2JD29</accession>
<sequence length="96" mass="11181">MKNSNVVETIINDTENIMNDIFLSGFHTVQPATFEKLEQIENLCRKTGMDRAGELINDLKNELNKRRNSFEYDVKIATDIFCKLEFYIQNAKDMIS</sequence>
<dbReference type="EMBL" id="LS483487">
    <property type="protein sequence ID" value="SQJ10866.1"/>
    <property type="molecule type" value="Genomic_DNA"/>
</dbReference>
<name>A0AAX2JD29_9FUSO</name>
<dbReference type="GeneID" id="78453774"/>
<reference evidence="1 2" key="1">
    <citation type="submission" date="2018-06" db="EMBL/GenBank/DDBJ databases">
        <authorList>
            <consortium name="Pathogen Informatics"/>
            <person name="Doyle S."/>
        </authorList>
    </citation>
    <scope>NUCLEOTIDE SEQUENCE [LARGE SCALE GENOMIC DNA]</scope>
    <source>
        <strain evidence="1 2">NCTC12112</strain>
    </source>
</reference>
<evidence type="ECO:0000313" key="1">
    <source>
        <dbReference type="EMBL" id="SQJ10866.1"/>
    </source>
</evidence>
<dbReference type="RefSeq" id="WP_005980989.1">
    <property type="nucleotide sequence ID" value="NZ_BAABXY010000001.1"/>
</dbReference>
<dbReference type="KEGG" id="ful:C4N20_03055"/>
<gene>
    <name evidence="1" type="ORF">NCTC12112_02494</name>
</gene>
<dbReference type="Proteomes" id="UP000249008">
    <property type="component" value="Chromosome 1"/>
</dbReference>
<dbReference type="AlphaFoldDB" id="A0AAX2JD29"/>
<evidence type="ECO:0000313" key="2">
    <source>
        <dbReference type="Proteomes" id="UP000249008"/>
    </source>
</evidence>